<feature type="region of interest" description="Disordered" evidence="4">
    <location>
        <begin position="77"/>
        <end position="101"/>
    </location>
</feature>
<dbReference type="EMBL" id="VIAE01000006">
    <property type="protein sequence ID" value="TVY12218.1"/>
    <property type="molecule type" value="Genomic_DNA"/>
</dbReference>
<dbReference type="InterPro" id="IPR012340">
    <property type="entry name" value="NA-bd_OB-fold"/>
</dbReference>
<dbReference type="CDD" id="cd04496">
    <property type="entry name" value="SSB_OBF"/>
    <property type="match status" value="1"/>
</dbReference>
<dbReference type="PIRSF" id="PIRSF002070">
    <property type="entry name" value="SSB"/>
    <property type="match status" value="1"/>
</dbReference>
<sequence length="114" mass="13259">MGNDGIRKTDFIPCVVWRKQAENLNKYIPKGALIAVEGSIRVSSFDDNITGQKKFSTEINCDSVQFLDSKKDNQNFKNTNSMDFDYDRNNKEDENYNDKQDFDINIEKDDDLIF</sequence>
<keyword evidence="1 2" id="KW-0238">DNA-binding</keyword>
<evidence type="ECO:0000256" key="3">
    <source>
        <dbReference type="RuleBase" id="RU000524"/>
    </source>
</evidence>
<dbReference type="PROSITE" id="PS50935">
    <property type="entry name" value="SSB"/>
    <property type="match status" value="1"/>
</dbReference>
<name>A0A559KJE7_9MOLU</name>
<dbReference type="Proteomes" id="UP000320078">
    <property type="component" value="Unassembled WGS sequence"/>
</dbReference>
<dbReference type="InterPro" id="IPR011344">
    <property type="entry name" value="ssDNA-bd"/>
</dbReference>
<comment type="caution">
    <text evidence="5">The sequence shown here is derived from an EMBL/GenBank/DDBJ whole genome shotgun (WGS) entry which is preliminary data.</text>
</comment>
<proteinExistence type="predicted"/>
<evidence type="ECO:0000256" key="2">
    <source>
        <dbReference type="PIRNR" id="PIRNR002070"/>
    </source>
</evidence>
<evidence type="ECO:0000313" key="5">
    <source>
        <dbReference type="EMBL" id="TVY12218.1"/>
    </source>
</evidence>
<dbReference type="RefSeq" id="WP_281281260.1">
    <property type="nucleotide sequence ID" value="NZ_VIAE01000006.1"/>
</dbReference>
<accession>A0A559KJE7</accession>
<dbReference type="InterPro" id="IPR000424">
    <property type="entry name" value="Primosome_PriB/ssb"/>
</dbReference>
<feature type="compositionally biased region" description="Basic and acidic residues" evidence="4">
    <location>
        <begin position="85"/>
        <end position="101"/>
    </location>
</feature>
<evidence type="ECO:0000256" key="4">
    <source>
        <dbReference type="SAM" id="MobiDB-lite"/>
    </source>
</evidence>
<gene>
    <name evidence="5" type="primary">ssb</name>
    <name evidence="5" type="ORF">MDPP_00286</name>
</gene>
<dbReference type="Gene3D" id="2.40.50.140">
    <property type="entry name" value="Nucleic acid-binding proteins"/>
    <property type="match status" value="1"/>
</dbReference>
<dbReference type="GO" id="GO:0003697">
    <property type="term" value="F:single-stranded DNA binding"/>
    <property type="evidence" value="ECO:0007669"/>
    <property type="project" value="InterPro"/>
</dbReference>
<evidence type="ECO:0000313" key="6">
    <source>
        <dbReference type="Proteomes" id="UP000320078"/>
    </source>
</evidence>
<dbReference type="NCBIfam" id="TIGR00621">
    <property type="entry name" value="ssb"/>
    <property type="match status" value="1"/>
</dbReference>
<keyword evidence="6" id="KW-1185">Reference proteome</keyword>
<organism evidence="5 6">
    <name type="scientific">Candidatus Phytoplasma pini</name>
    <dbReference type="NCBI Taxonomy" id="267362"/>
    <lineage>
        <taxon>Bacteria</taxon>
        <taxon>Bacillati</taxon>
        <taxon>Mycoplasmatota</taxon>
        <taxon>Mollicutes</taxon>
        <taxon>Acholeplasmatales</taxon>
        <taxon>Acholeplasmataceae</taxon>
        <taxon>Candidatus Phytoplasma</taxon>
    </lineage>
</organism>
<dbReference type="GO" id="GO:0006260">
    <property type="term" value="P:DNA replication"/>
    <property type="evidence" value="ECO:0007669"/>
    <property type="project" value="InterPro"/>
</dbReference>
<evidence type="ECO:0000256" key="1">
    <source>
        <dbReference type="ARBA" id="ARBA00023125"/>
    </source>
</evidence>
<reference evidence="5 6" key="1">
    <citation type="submission" date="2019-06" db="EMBL/GenBank/DDBJ databases">
        <title>Draft Genome Sequence of Candidatus Phytoplasma pini-Related Strain MDPP: A Resource for Comparative Genomics of Gymnosperm-infecting Phytoplasmas.</title>
        <authorList>
            <person name="Cai W."/>
            <person name="Costanzo S."/>
            <person name="Shao J."/>
            <person name="Zhao Y."/>
            <person name="Davis R."/>
        </authorList>
    </citation>
    <scope>NUCLEOTIDE SEQUENCE [LARGE SCALE GENOMIC DNA]</scope>
    <source>
        <strain evidence="5 6">MDPP</strain>
    </source>
</reference>
<dbReference type="SUPFAM" id="SSF50249">
    <property type="entry name" value="Nucleic acid-binding proteins"/>
    <property type="match status" value="1"/>
</dbReference>
<dbReference type="AlphaFoldDB" id="A0A559KJE7"/>
<protein>
    <recommendedName>
        <fullName evidence="2 3">Single-stranded DNA-binding protein</fullName>
    </recommendedName>
</protein>
<dbReference type="Pfam" id="PF00436">
    <property type="entry name" value="SSB"/>
    <property type="match status" value="1"/>
</dbReference>